<proteinExistence type="predicted"/>
<reference evidence="2" key="1">
    <citation type="submission" date="2012-04" db="EMBL/GenBank/DDBJ databases">
        <authorList>
            <person name="Borisov I.G."/>
            <person name="Ivanikova N.V."/>
            <person name="Pinevich A.V."/>
        </authorList>
    </citation>
    <scope>NUCLEOTIDE SEQUENCE</scope>
    <source>
        <strain evidence="2">CALU 1027</strain>
    </source>
</reference>
<feature type="transmembrane region" description="Helical" evidence="1">
    <location>
        <begin position="219"/>
        <end position="246"/>
    </location>
</feature>
<name>A0A0M2PTI3_PROHO</name>
<evidence type="ECO:0000313" key="2">
    <source>
        <dbReference type="EMBL" id="KKI98462.1"/>
    </source>
</evidence>
<dbReference type="Proteomes" id="UP000034681">
    <property type="component" value="Unassembled WGS sequence"/>
</dbReference>
<dbReference type="RefSeq" id="WP_046493283.1">
    <property type="nucleotide sequence ID" value="NZ_KB235938.1"/>
</dbReference>
<feature type="transmembrane region" description="Helical" evidence="1">
    <location>
        <begin position="155"/>
        <end position="174"/>
    </location>
</feature>
<feature type="transmembrane region" description="Helical" evidence="1">
    <location>
        <begin position="111"/>
        <end position="134"/>
    </location>
</feature>
<feature type="transmembrane region" description="Helical" evidence="1">
    <location>
        <begin position="20"/>
        <end position="39"/>
    </location>
</feature>
<dbReference type="EMBL" id="AJTX02000008">
    <property type="protein sequence ID" value="KKI98462.1"/>
    <property type="molecule type" value="Genomic_DNA"/>
</dbReference>
<feature type="transmembrane region" description="Helical" evidence="1">
    <location>
        <begin position="266"/>
        <end position="286"/>
    </location>
</feature>
<protein>
    <recommendedName>
        <fullName evidence="4">Glycerophosphoryl diester phosphodiesterase membrane domain-containing protein</fullName>
    </recommendedName>
</protein>
<feature type="transmembrane region" description="Helical" evidence="1">
    <location>
        <begin position="180"/>
        <end position="199"/>
    </location>
</feature>
<accession>A0A0M2PTI3</accession>
<evidence type="ECO:0000256" key="1">
    <source>
        <dbReference type="SAM" id="Phobius"/>
    </source>
</evidence>
<gene>
    <name evidence="2" type="ORF">PROH_18725</name>
</gene>
<keyword evidence="3" id="KW-1185">Reference proteome</keyword>
<keyword evidence="1" id="KW-0472">Membrane</keyword>
<keyword evidence="1" id="KW-1133">Transmembrane helix</keyword>
<keyword evidence="1" id="KW-0812">Transmembrane</keyword>
<evidence type="ECO:0008006" key="4">
    <source>
        <dbReference type="Google" id="ProtNLM"/>
    </source>
</evidence>
<feature type="transmembrane region" description="Helical" evidence="1">
    <location>
        <begin position="46"/>
        <end position="68"/>
    </location>
</feature>
<dbReference type="OrthoDB" id="426215at2"/>
<organism evidence="2 3">
    <name type="scientific">Prochlorothrix hollandica PCC 9006 = CALU 1027</name>
    <dbReference type="NCBI Taxonomy" id="317619"/>
    <lineage>
        <taxon>Bacteria</taxon>
        <taxon>Bacillati</taxon>
        <taxon>Cyanobacteriota</taxon>
        <taxon>Cyanophyceae</taxon>
        <taxon>Prochlorotrichales</taxon>
        <taxon>Prochlorotrichaceae</taxon>
        <taxon>Prochlorothrix</taxon>
    </lineage>
</organism>
<dbReference type="AlphaFoldDB" id="A0A0M2PTI3"/>
<sequence>MLVSLEFSAMARSSPPVAPLVLSLLPWPLGVGNLLSLILQLYRQRWFWYVRHSCLTVLWWGVPLYGLLRAATLTTLMGCYTHGILVGQGQDSRHQWRQAQGQRWRVVWTGAVYWGLVALGGLVAMMLAALEIWLMTPLIEQVLAWTATIDRVWGSVVSFLSLMGGLVIIVALMVLPPLWVATRLGLLDVVLVLESGVTWRQAFQRSFVLTKDEFWRIQLLVLAFSVAWLPTPLGLAIAGYLGFLILDWVLPSLDLVDQYWLQDLLTLGYGGLNMVLILPLVQILKVSLYHNLRVRREAIDLIDDGKDLAR</sequence>
<comment type="caution">
    <text evidence="2">The sequence shown here is derived from an EMBL/GenBank/DDBJ whole genome shotgun (WGS) entry which is preliminary data.</text>
</comment>
<evidence type="ECO:0000313" key="3">
    <source>
        <dbReference type="Proteomes" id="UP000034681"/>
    </source>
</evidence>